<proteinExistence type="predicted"/>
<gene>
    <name evidence="2" type="ORF">MYCTH_2123181</name>
</gene>
<feature type="compositionally biased region" description="Polar residues" evidence="1">
    <location>
        <begin position="314"/>
        <end position="330"/>
    </location>
</feature>
<evidence type="ECO:0008006" key="4">
    <source>
        <dbReference type="Google" id="ProtNLM"/>
    </source>
</evidence>
<keyword evidence="3" id="KW-1185">Reference proteome</keyword>
<dbReference type="OMA" id="NCEAPRS"/>
<dbReference type="GeneID" id="11508985"/>
<feature type="compositionally biased region" description="Low complexity" evidence="1">
    <location>
        <begin position="455"/>
        <end position="464"/>
    </location>
</feature>
<feature type="compositionally biased region" description="Basic and acidic residues" evidence="1">
    <location>
        <begin position="259"/>
        <end position="278"/>
    </location>
</feature>
<feature type="compositionally biased region" description="Low complexity" evidence="1">
    <location>
        <begin position="499"/>
        <end position="510"/>
    </location>
</feature>
<feature type="compositionally biased region" description="Polar residues" evidence="1">
    <location>
        <begin position="242"/>
        <end position="253"/>
    </location>
</feature>
<evidence type="ECO:0000313" key="2">
    <source>
        <dbReference type="EMBL" id="AEO54300.1"/>
    </source>
</evidence>
<evidence type="ECO:0000313" key="3">
    <source>
        <dbReference type="Proteomes" id="UP000007322"/>
    </source>
</evidence>
<sequence length="674" mass="75626">MHFSVTKEVDWEADDESDGFTPTLGVKKRYRLVLDFSRRSSKHRKEGKGIDVEPSENIDHPISYRHRCYGCNAPRSDQYQQEFPPRRGRKPRPSLCTRCRYYREIRVADRARRSRGRRRTDKLTARIDEREWCAGCGTLRSNKYHSKLLSGELSVWDEICGQCIINKERRDKRGRLGTCYKGQRVVGCSEEEDDQNGFPGHSNPQDCRSSPYAFTPTSFRDEMKLVLGTASTLDNRAGPENSKVSPSCNNEQSAIKAASRADARRDPVNVGKVSEHQRANIRCYASKSEASKHGQDQGAPARQGGKGGSRREGSQQQNTCRESSEKSTGQPRLRGVRLTAGKSPSWQSPKSYELCVRQREPKDAEKGRLPAASSIVGGTSRSGEKEEKEKAEEEVEGREARDYFKPPHLEDWYNKHRQPMAKSRSEERHGAPNVASFPAGYQELQEGRDYFKLPQQQQQQQQQQKRCATRWRRTAADSKIQEEAGERHSDGHGHRKHPSTSTSSTRSSRSQPQEPFYFNLHSRDGSQPKPAASTDRHLTDRNSQARRKAQPAPPRRQQQQQQQKKQRQPGSQPRPMGVSDLYWASEYGQAERASTGAGGGFFLFSDARASGISTTTTTAAAAVSPSETGASPPPRSADQKQIWEVDSDEADEIERAHARLVAALGRAAAGARGC</sequence>
<feature type="compositionally biased region" description="Basic and acidic residues" evidence="1">
    <location>
        <begin position="382"/>
        <end position="414"/>
    </location>
</feature>
<organism evidence="2 3">
    <name type="scientific">Thermothelomyces thermophilus (strain ATCC 42464 / BCRC 31852 / DSM 1799)</name>
    <name type="common">Sporotrichum thermophile</name>
    <dbReference type="NCBI Taxonomy" id="573729"/>
    <lineage>
        <taxon>Eukaryota</taxon>
        <taxon>Fungi</taxon>
        <taxon>Dikarya</taxon>
        <taxon>Ascomycota</taxon>
        <taxon>Pezizomycotina</taxon>
        <taxon>Sordariomycetes</taxon>
        <taxon>Sordariomycetidae</taxon>
        <taxon>Sordariales</taxon>
        <taxon>Chaetomiaceae</taxon>
        <taxon>Thermothelomyces</taxon>
    </lineage>
</organism>
<feature type="region of interest" description="Disordered" evidence="1">
    <location>
        <begin position="190"/>
        <end position="210"/>
    </location>
</feature>
<dbReference type="HOGENOM" id="CLU_361293_0_0_1"/>
<accession>G2Q2T3</accession>
<feature type="compositionally biased region" description="Low complexity" evidence="1">
    <location>
        <begin position="555"/>
        <end position="575"/>
    </location>
</feature>
<dbReference type="VEuPathDB" id="FungiDB:MYCTH_2123181"/>
<dbReference type="AlphaFoldDB" id="G2Q2T3"/>
<feature type="region of interest" description="Disordered" evidence="1">
    <location>
        <begin position="617"/>
        <end position="642"/>
    </location>
</feature>
<dbReference type="RefSeq" id="XP_003659545.1">
    <property type="nucleotide sequence ID" value="XM_003659497.1"/>
</dbReference>
<dbReference type="OrthoDB" id="4589939at2759"/>
<feature type="region of interest" description="Disordered" evidence="1">
    <location>
        <begin position="232"/>
        <end position="578"/>
    </location>
</feature>
<evidence type="ECO:0000256" key="1">
    <source>
        <dbReference type="SAM" id="MobiDB-lite"/>
    </source>
</evidence>
<dbReference type="Proteomes" id="UP000007322">
    <property type="component" value="Chromosome 1"/>
</dbReference>
<dbReference type="EMBL" id="CP003002">
    <property type="protein sequence ID" value="AEO54300.1"/>
    <property type="molecule type" value="Genomic_DNA"/>
</dbReference>
<dbReference type="InParanoid" id="G2Q2T3"/>
<feature type="compositionally biased region" description="Low complexity" evidence="1">
    <location>
        <begin position="617"/>
        <end position="628"/>
    </location>
</feature>
<reference evidence="2 3" key="1">
    <citation type="journal article" date="2011" name="Nat. Biotechnol.">
        <title>Comparative genomic analysis of the thermophilic biomass-degrading fungi Myceliophthora thermophila and Thielavia terrestris.</title>
        <authorList>
            <person name="Berka R.M."/>
            <person name="Grigoriev I.V."/>
            <person name="Otillar R."/>
            <person name="Salamov A."/>
            <person name="Grimwood J."/>
            <person name="Reid I."/>
            <person name="Ishmael N."/>
            <person name="John T."/>
            <person name="Darmond C."/>
            <person name="Moisan M.-C."/>
            <person name="Henrissat B."/>
            <person name="Coutinho P.M."/>
            <person name="Lombard V."/>
            <person name="Natvig D.O."/>
            <person name="Lindquist E."/>
            <person name="Schmutz J."/>
            <person name="Lucas S."/>
            <person name="Harris P."/>
            <person name="Powlowski J."/>
            <person name="Bellemare A."/>
            <person name="Taylor D."/>
            <person name="Butler G."/>
            <person name="de Vries R.P."/>
            <person name="Allijn I.E."/>
            <person name="van den Brink J."/>
            <person name="Ushinsky S."/>
            <person name="Storms R."/>
            <person name="Powell A.J."/>
            <person name="Paulsen I.T."/>
            <person name="Elbourne L.D.H."/>
            <person name="Baker S.E."/>
            <person name="Magnuson J."/>
            <person name="LaBoissiere S."/>
            <person name="Clutterbuck A.J."/>
            <person name="Martinez D."/>
            <person name="Wogulis M."/>
            <person name="de Leon A.L."/>
            <person name="Rey M.W."/>
            <person name="Tsang A."/>
        </authorList>
    </citation>
    <scope>NUCLEOTIDE SEQUENCE [LARGE SCALE GENOMIC DNA]</scope>
    <source>
        <strain evidence="3">ATCC 42464 / BCRC 31852 / DSM 1799</strain>
    </source>
</reference>
<dbReference type="eggNOG" id="ENOG502R8UY">
    <property type="taxonomic scope" value="Eukaryota"/>
</dbReference>
<dbReference type="KEGG" id="mtm:MYCTH_2123181"/>
<name>G2Q2T3_THET4</name>
<feature type="compositionally biased region" description="Basic and acidic residues" evidence="1">
    <location>
        <begin position="474"/>
        <end position="492"/>
    </location>
</feature>
<protein>
    <recommendedName>
        <fullName evidence="4">Stc1 domain-containing protein</fullName>
    </recommendedName>
</protein>
<feature type="compositionally biased region" description="Basic and acidic residues" evidence="1">
    <location>
        <begin position="356"/>
        <end position="368"/>
    </location>
</feature>